<evidence type="ECO:0000313" key="1">
    <source>
        <dbReference type="EMBL" id="KAJ4448048.1"/>
    </source>
</evidence>
<sequence>MAGLYYMARATSSVFCVPGEYSSVQNKGIPGPFIVTLQRNVCSCVILQERRRLFSFDNLRDYIVVYCNASNSINDDEEEEKKLAGSLVEKKLASEELEGMVNRIRLRGRRRYQLIDDIKIYGSYKAAMAKM</sequence>
<dbReference type="EMBL" id="JAJSOF020000005">
    <property type="protein sequence ID" value="KAJ4448048.1"/>
    <property type="molecule type" value="Genomic_DNA"/>
</dbReference>
<gene>
    <name evidence="1" type="ORF">ANN_10060</name>
</gene>
<evidence type="ECO:0000313" key="2">
    <source>
        <dbReference type="Proteomes" id="UP001148838"/>
    </source>
</evidence>
<reference evidence="1 2" key="1">
    <citation type="journal article" date="2022" name="Allergy">
        <title>Genome assembly and annotation of Periplaneta americana reveal a comprehensive cockroach allergen profile.</title>
        <authorList>
            <person name="Wang L."/>
            <person name="Xiong Q."/>
            <person name="Saelim N."/>
            <person name="Wang L."/>
            <person name="Nong W."/>
            <person name="Wan A.T."/>
            <person name="Shi M."/>
            <person name="Liu X."/>
            <person name="Cao Q."/>
            <person name="Hui J.H.L."/>
            <person name="Sookrung N."/>
            <person name="Leung T.F."/>
            <person name="Tungtrongchitr A."/>
            <person name="Tsui S.K.W."/>
        </authorList>
    </citation>
    <scope>NUCLEOTIDE SEQUENCE [LARGE SCALE GENOMIC DNA]</scope>
    <source>
        <strain evidence="1">PWHHKU_190912</strain>
    </source>
</reference>
<comment type="caution">
    <text evidence="1">The sequence shown here is derived from an EMBL/GenBank/DDBJ whole genome shotgun (WGS) entry which is preliminary data.</text>
</comment>
<dbReference type="Proteomes" id="UP001148838">
    <property type="component" value="Unassembled WGS sequence"/>
</dbReference>
<protein>
    <submittedName>
        <fullName evidence="1">Uncharacterized protein</fullName>
    </submittedName>
</protein>
<accession>A0ABQ8TN05</accession>
<keyword evidence="2" id="KW-1185">Reference proteome</keyword>
<proteinExistence type="predicted"/>
<name>A0ABQ8TN05_PERAM</name>
<organism evidence="1 2">
    <name type="scientific">Periplaneta americana</name>
    <name type="common">American cockroach</name>
    <name type="synonym">Blatta americana</name>
    <dbReference type="NCBI Taxonomy" id="6978"/>
    <lineage>
        <taxon>Eukaryota</taxon>
        <taxon>Metazoa</taxon>
        <taxon>Ecdysozoa</taxon>
        <taxon>Arthropoda</taxon>
        <taxon>Hexapoda</taxon>
        <taxon>Insecta</taxon>
        <taxon>Pterygota</taxon>
        <taxon>Neoptera</taxon>
        <taxon>Polyneoptera</taxon>
        <taxon>Dictyoptera</taxon>
        <taxon>Blattodea</taxon>
        <taxon>Blattoidea</taxon>
        <taxon>Blattidae</taxon>
        <taxon>Blattinae</taxon>
        <taxon>Periplaneta</taxon>
    </lineage>
</organism>